<proteinExistence type="predicted"/>
<feature type="transmembrane region" description="Helical" evidence="5">
    <location>
        <begin position="123"/>
        <end position="141"/>
    </location>
</feature>
<accession>A0A0K0CVB5</accession>
<evidence type="ECO:0000256" key="2">
    <source>
        <dbReference type="ARBA" id="ARBA00022692"/>
    </source>
</evidence>
<sequence length="205" mass="23619">MTLNETAIEYECRQRGLNVVEYPLYRFVQVLYTILSLASLPLLLYVQIKYIFGSTFHRNIKVYAITSSLVSKPCDFFPPTYIYIPLHLLISVSWYGLTLTLMALCCERSVATIRFNKYESNGIALSLFLLTLVSSATIRGYQKTKDGKRKGFYFLDPKRALGSPALAKTRTEELLKFHDHSNMIMSQMIEMTIFTNNARMLAYFL</sequence>
<dbReference type="WBParaSite" id="ACAC_0000125201-mRNA-1">
    <property type="protein sequence ID" value="ACAC_0000125201-mRNA-1"/>
    <property type="gene ID" value="ACAC_0000125201"/>
</dbReference>
<evidence type="ECO:0000313" key="7">
    <source>
        <dbReference type="WBParaSite" id="ACAC_0000125201-mRNA-1"/>
    </source>
</evidence>
<dbReference type="STRING" id="6313.A0A0K0CVB5"/>
<reference evidence="6" key="1">
    <citation type="submission" date="2012-09" db="EMBL/GenBank/DDBJ databases">
        <authorList>
            <person name="Martin A.A."/>
        </authorList>
    </citation>
    <scope>NUCLEOTIDE SEQUENCE</scope>
</reference>
<name>A0A0K0CVB5_ANGCA</name>
<feature type="transmembrane region" description="Helical" evidence="5">
    <location>
        <begin position="30"/>
        <end position="52"/>
    </location>
</feature>
<keyword evidence="3 5" id="KW-1133">Transmembrane helix</keyword>
<dbReference type="InterPro" id="IPR019408">
    <property type="entry name" value="7TM_GPCR_serpentine_rcpt_Srab"/>
</dbReference>
<dbReference type="AlphaFoldDB" id="A0A0K0CVB5"/>
<dbReference type="Pfam" id="PF10292">
    <property type="entry name" value="7TM_GPCR_Srab"/>
    <property type="match status" value="1"/>
</dbReference>
<evidence type="ECO:0000256" key="3">
    <source>
        <dbReference type="ARBA" id="ARBA00022989"/>
    </source>
</evidence>
<evidence type="ECO:0000256" key="5">
    <source>
        <dbReference type="SAM" id="Phobius"/>
    </source>
</evidence>
<evidence type="ECO:0000256" key="1">
    <source>
        <dbReference type="ARBA" id="ARBA00004141"/>
    </source>
</evidence>
<keyword evidence="4 5" id="KW-0472">Membrane</keyword>
<comment type="subcellular location">
    <subcellularLocation>
        <location evidence="1">Membrane</location>
        <topology evidence="1">Multi-pass membrane protein</topology>
    </subcellularLocation>
</comment>
<protein>
    <submittedName>
        <fullName evidence="7">G protein-coupled receptor</fullName>
    </submittedName>
</protein>
<feature type="transmembrane region" description="Helical" evidence="5">
    <location>
        <begin position="81"/>
        <end position="103"/>
    </location>
</feature>
<dbReference type="Proteomes" id="UP000035642">
    <property type="component" value="Unassembled WGS sequence"/>
</dbReference>
<evidence type="ECO:0000313" key="6">
    <source>
        <dbReference type="Proteomes" id="UP000035642"/>
    </source>
</evidence>
<reference evidence="7" key="2">
    <citation type="submission" date="2017-02" db="UniProtKB">
        <authorList>
            <consortium name="WormBaseParasite"/>
        </authorList>
    </citation>
    <scope>IDENTIFICATION</scope>
</reference>
<organism evidence="6 7">
    <name type="scientific">Angiostrongylus cantonensis</name>
    <name type="common">Rat lungworm</name>
    <dbReference type="NCBI Taxonomy" id="6313"/>
    <lineage>
        <taxon>Eukaryota</taxon>
        <taxon>Metazoa</taxon>
        <taxon>Ecdysozoa</taxon>
        <taxon>Nematoda</taxon>
        <taxon>Chromadorea</taxon>
        <taxon>Rhabditida</taxon>
        <taxon>Rhabditina</taxon>
        <taxon>Rhabditomorpha</taxon>
        <taxon>Strongyloidea</taxon>
        <taxon>Metastrongylidae</taxon>
        <taxon>Angiostrongylus</taxon>
    </lineage>
</organism>
<evidence type="ECO:0000256" key="4">
    <source>
        <dbReference type="ARBA" id="ARBA00023136"/>
    </source>
</evidence>
<keyword evidence="6" id="KW-1185">Reference proteome</keyword>
<dbReference type="GO" id="GO:0016020">
    <property type="term" value="C:membrane"/>
    <property type="evidence" value="ECO:0007669"/>
    <property type="project" value="UniProtKB-SubCell"/>
</dbReference>
<keyword evidence="2 5" id="KW-0812">Transmembrane</keyword>